<evidence type="ECO:0000256" key="4">
    <source>
        <dbReference type="ARBA" id="ARBA00022741"/>
    </source>
</evidence>
<keyword evidence="11" id="KW-1185">Reference proteome</keyword>
<comment type="caution">
    <text evidence="8">Lacks conserved residue(s) required for the propagation of feature annotation.</text>
</comment>
<dbReference type="KEGG" id="salq:SYNTR_1250"/>
<dbReference type="GO" id="GO:0061603">
    <property type="term" value="F:molybdenum cofactor guanylyltransferase activity"/>
    <property type="evidence" value="ECO:0007669"/>
    <property type="project" value="UniProtKB-EC"/>
</dbReference>
<feature type="binding site" evidence="8">
    <location>
        <begin position="8"/>
        <end position="10"/>
    </location>
    <ligand>
        <name>GTP</name>
        <dbReference type="ChEBI" id="CHEBI:37565"/>
    </ligand>
</feature>
<keyword evidence="6 8" id="KW-0342">GTP-binding</keyword>
<dbReference type="Pfam" id="PF12804">
    <property type="entry name" value="NTP_transf_3"/>
    <property type="match status" value="1"/>
</dbReference>
<reference evidence="11" key="1">
    <citation type="journal article" date="2019" name="Microbiology">
        <title>Complete Genome Sequence of an Uncultured Bacterium of the Candidate Phylum Bipolaricaulota.</title>
        <authorList>
            <person name="Kadnikov V.V."/>
            <person name="Mardanov A.V."/>
            <person name="Beletsky A.V."/>
            <person name="Frank Y.A."/>
            <person name="Karnachuk O.V."/>
            <person name="Ravin N.V."/>
        </authorList>
    </citation>
    <scope>NUCLEOTIDE SEQUENCE [LARGE SCALE GENOMIC DNA]</scope>
</reference>
<dbReference type="HAMAP" id="MF_00316">
    <property type="entry name" value="MobA"/>
    <property type="match status" value="1"/>
</dbReference>
<proteinExistence type="inferred from homology"/>
<feature type="binding site" evidence="8">
    <location>
        <position position="94"/>
    </location>
    <ligand>
        <name>GTP</name>
        <dbReference type="ChEBI" id="CHEBI:37565"/>
    </ligand>
</feature>
<evidence type="ECO:0000256" key="8">
    <source>
        <dbReference type="HAMAP-Rule" id="MF_00316"/>
    </source>
</evidence>
<dbReference type="EC" id="2.7.7.77" evidence="8"/>
<dbReference type="EMBL" id="CP046457">
    <property type="protein sequence ID" value="QGT99843.1"/>
    <property type="molecule type" value="Genomic_DNA"/>
</dbReference>
<gene>
    <name evidence="8" type="primary">mobA</name>
    <name evidence="10" type="ORF">SYNTR_1250</name>
</gene>
<evidence type="ECO:0000259" key="9">
    <source>
        <dbReference type="Pfam" id="PF12804"/>
    </source>
</evidence>
<evidence type="ECO:0000313" key="10">
    <source>
        <dbReference type="EMBL" id="QGT99843.1"/>
    </source>
</evidence>
<comment type="catalytic activity">
    <reaction evidence="8">
        <text>Mo-molybdopterin + GTP + H(+) = Mo-molybdopterin guanine dinucleotide + diphosphate</text>
        <dbReference type="Rhea" id="RHEA:34243"/>
        <dbReference type="ChEBI" id="CHEBI:15378"/>
        <dbReference type="ChEBI" id="CHEBI:33019"/>
        <dbReference type="ChEBI" id="CHEBI:37565"/>
        <dbReference type="ChEBI" id="CHEBI:71302"/>
        <dbReference type="ChEBI" id="CHEBI:71310"/>
        <dbReference type="EC" id="2.7.7.77"/>
    </reaction>
</comment>
<dbReference type="Gene3D" id="3.90.550.10">
    <property type="entry name" value="Spore Coat Polysaccharide Biosynthesis Protein SpsA, Chain A"/>
    <property type="match status" value="1"/>
</dbReference>
<feature type="binding site" evidence="8">
    <location>
        <position position="94"/>
    </location>
    <ligand>
        <name>Mg(2+)</name>
        <dbReference type="ChEBI" id="CHEBI:18420"/>
    </ligand>
</feature>
<dbReference type="PANTHER" id="PTHR19136">
    <property type="entry name" value="MOLYBDENUM COFACTOR GUANYLYLTRANSFERASE"/>
    <property type="match status" value="1"/>
</dbReference>
<evidence type="ECO:0000256" key="3">
    <source>
        <dbReference type="ARBA" id="ARBA00022723"/>
    </source>
</evidence>
<evidence type="ECO:0000256" key="7">
    <source>
        <dbReference type="ARBA" id="ARBA00023150"/>
    </source>
</evidence>
<sequence length="202" mass="22729">MKTTGVILSGGKSTRMKYNKAFAKIDGKPIIEIIMAKFSNYFDETIIISNQPDLYKQLGVPIYTDIYPSKGPMSGIHSALVNATNDTIFTSACDMPFIDMDLVSYLINKKNNHDIVVPEINGYYQALSALYTKNCITVLENCLINEKLKLIKIYEQLNTLVVKEKNLLKHSKNNLEDVFLNINDEISLTRANKLAGRLLSSQ</sequence>
<dbReference type="GO" id="GO:0005737">
    <property type="term" value="C:cytoplasm"/>
    <property type="evidence" value="ECO:0007669"/>
    <property type="project" value="UniProtKB-SubCell"/>
</dbReference>
<keyword evidence="4 8" id="KW-0547">Nucleotide-binding</keyword>
<dbReference type="GO" id="GO:0006777">
    <property type="term" value="P:Mo-molybdopterin cofactor biosynthetic process"/>
    <property type="evidence" value="ECO:0007669"/>
    <property type="project" value="UniProtKB-KW"/>
</dbReference>
<organism evidence="10 11">
    <name type="scientific">Candidatus Syntrophocurvum alkaliphilum</name>
    <dbReference type="NCBI Taxonomy" id="2293317"/>
    <lineage>
        <taxon>Bacteria</taxon>
        <taxon>Bacillati</taxon>
        <taxon>Bacillota</taxon>
        <taxon>Clostridia</taxon>
        <taxon>Eubacteriales</taxon>
        <taxon>Syntrophomonadaceae</taxon>
        <taxon>Candidatus Syntrophocurvum</taxon>
    </lineage>
</organism>
<dbReference type="SUPFAM" id="SSF53448">
    <property type="entry name" value="Nucleotide-diphospho-sugar transferases"/>
    <property type="match status" value="1"/>
</dbReference>
<dbReference type="GO" id="GO:0046872">
    <property type="term" value="F:metal ion binding"/>
    <property type="evidence" value="ECO:0007669"/>
    <property type="project" value="UniProtKB-KW"/>
</dbReference>
<name>A0A6I6DHU9_9FIRM</name>
<dbReference type="PANTHER" id="PTHR19136:SF81">
    <property type="entry name" value="MOLYBDENUM COFACTOR GUANYLYLTRANSFERASE"/>
    <property type="match status" value="1"/>
</dbReference>
<dbReference type="AlphaFoldDB" id="A0A6I6DHU9"/>
<keyword evidence="2 8" id="KW-0808">Transferase</keyword>
<evidence type="ECO:0000256" key="5">
    <source>
        <dbReference type="ARBA" id="ARBA00022842"/>
    </source>
</evidence>
<evidence type="ECO:0000313" key="11">
    <source>
        <dbReference type="Proteomes" id="UP000426444"/>
    </source>
</evidence>
<keyword evidence="1 8" id="KW-0963">Cytoplasm</keyword>
<dbReference type="Proteomes" id="UP000426444">
    <property type="component" value="Chromosome"/>
</dbReference>
<comment type="domain">
    <text evidence="8">The N-terminal domain determines nucleotide recognition and specific binding, while the C-terminal domain determines the specific binding to the target protein.</text>
</comment>
<keyword evidence="7 8" id="KW-0501">Molybdenum cofactor biosynthesis</keyword>
<evidence type="ECO:0000256" key="2">
    <source>
        <dbReference type="ARBA" id="ARBA00022679"/>
    </source>
</evidence>
<keyword evidence="3 8" id="KW-0479">Metal-binding</keyword>
<dbReference type="CDD" id="cd02503">
    <property type="entry name" value="MobA"/>
    <property type="match status" value="1"/>
</dbReference>
<evidence type="ECO:0000256" key="1">
    <source>
        <dbReference type="ARBA" id="ARBA00022490"/>
    </source>
</evidence>
<accession>A0A6I6DHU9</accession>
<comment type="similarity">
    <text evidence="8">Belongs to the MobA family.</text>
</comment>
<dbReference type="InterPro" id="IPR013482">
    <property type="entry name" value="Molybde_CF_guanTrfase"/>
</dbReference>
<evidence type="ECO:0000256" key="6">
    <source>
        <dbReference type="ARBA" id="ARBA00023134"/>
    </source>
</evidence>
<feature type="binding site" evidence="8">
    <location>
        <position position="20"/>
    </location>
    <ligand>
        <name>GTP</name>
        <dbReference type="ChEBI" id="CHEBI:37565"/>
    </ligand>
</feature>
<protein>
    <recommendedName>
        <fullName evidence="8">Probable molybdenum cofactor guanylyltransferase</fullName>
        <shortName evidence="8">MoCo guanylyltransferase</shortName>
        <ecNumber evidence="8">2.7.7.77</ecNumber>
    </recommendedName>
    <alternativeName>
        <fullName evidence="8">GTP:molybdopterin guanylyltransferase</fullName>
    </alternativeName>
    <alternativeName>
        <fullName evidence="8">Mo-MPT guanylyltransferase</fullName>
    </alternativeName>
    <alternativeName>
        <fullName evidence="8">Molybdopterin guanylyltransferase</fullName>
    </alternativeName>
    <alternativeName>
        <fullName evidence="8">Molybdopterin-guanine dinucleotide synthase</fullName>
        <shortName evidence="8">MGD synthase</shortName>
    </alternativeName>
</protein>
<dbReference type="InterPro" id="IPR029044">
    <property type="entry name" value="Nucleotide-diphossugar_trans"/>
</dbReference>
<dbReference type="InterPro" id="IPR025877">
    <property type="entry name" value="MobA-like_NTP_Trfase"/>
</dbReference>
<comment type="subcellular location">
    <subcellularLocation>
        <location evidence="8">Cytoplasm</location>
    </subcellularLocation>
</comment>
<comment type="cofactor">
    <cofactor evidence="8">
        <name>Mg(2+)</name>
        <dbReference type="ChEBI" id="CHEBI:18420"/>
    </cofactor>
</comment>
<feature type="binding site" evidence="8">
    <location>
        <position position="65"/>
    </location>
    <ligand>
        <name>GTP</name>
        <dbReference type="ChEBI" id="CHEBI:37565"/>
    </ligand>
</feature>
<keyword evidence="5 8" id="KW-0460">Magnesium</keyword>
<feature type="domain" description="MobA-like NTP transferase" evidence="9">
    <location>
        <begin position="5"/>
        <end position="149"/>
    </location>
</feature>
<comment type="function">
    <text evidence="8">Transfers a GMP moiety from GTP to Mo-molybdopterin (Mo-MPT) cofactor (Moco or molybdenum cofactor) to form Mo-molybdopterin guanine dinucleotide (Mo-MGD) cofactor.</text>
</comment>
<dbReference type="GO" id="GO:0005525">
    <property type="term" value="F:GTP binding"/>
    <property type="evidence" value="ECO:0007669"/>
    <property type="project" value="UniProtKB-UniRule"/>
</dbReference>